<proteinExistence type="predicted"/>
<dbReference type="Proteomes" id="UP000241421">
    <property type="component" value="Unassembled WGS sequence"/>
</dbReference>
<gene>
    <name evidence="2" type="ORF">C7C56_011855</name>
</gene>
<accession>A0A2U2HLK9</accession>
<evidence type="ECO:0000313" key="2">
    <source>
        <dbReference type="EMBL" id="PWF48408.1"/>
    </source>
</evidence>
<feature type="transmembrane region" description="Helical" evidence="1">
    <location>
        <begin position="84"/>
        <end position="108"/>
    </location>
</feature>
<protein>
    <recommendedName>
        <fullName evidence="4">Molecular chaperone GroEL</fullName>
    </recommendedName>
</protein>
<evidence type="ECO:0000313" key="3">
    <source>
        <dbReference type="Proteomes" id="UP000241421"/>
    </source>
</evidence>
<dbReference type="InterPro" id="IPR045590">
    <property type="entry name" value="DUF6463"/>
</dbReference>
<feature type="transmembrane region" description="Helical" evidence="1">
    <location>
        <begin position="52"/>
        <end position="72"/>
    </location>
</feature>
<organism evidence="2 3">
    <name type="scientific">Massilia glaciei</name>
    <dbReference type="NCBI Taxonomy" id="1524097"/>
    <lineage>
        <taxon>Bacteria</taxon>
        <taxon>Pseudomonadati</taxon>
        <taxon>Pseudomonadota</taxon>
        <taxon>Betaproteobacteria</taxon>
        <taxon>Burkholderiales</taxon>
        <taxon>Oxalobacteraceae</taxon>
        <taxon>Telluria group</taxon>
        <taxon>Massilia</taxon>
    </lineage>
</organism>
<evidence type="ECO:0000256" key="1">
    <source>
        <dbReference type="SAM" id="Phobius"/>
    </source>
</evidence>
<dbReference type="EMBL" id="PXWF02000196">
    <property type="protein sequence ID" value="PWF48408.1"/>
    <property type="molecule type" value="Genomic_DNA"/>
</dbReference>
<keyword evidence="1" id="KW-0472">Membrane</keyword>
<dbReference type="AlphaFoldDB" id="A0A2U2HLK9"/>
<keyword evidence="3" id="KW-1185">Reference proteome</keyword>
<feature type="transmembrane region" description="Helical" evidence="1">
    <location>
        <begin position="12"/>
        <end position="32"/>
    </location>
</feature>
<sequence>MKNKKIWIGRWIIFVAAGHSLLGLAVFSKVLVRMFERGVFNSVGADPGANLATWFLMFGAVLALLGMALNALERHQDFPAARSLGVGILLMTIAGVVLVPVSGFWLALPAAIALVWQRKAPVAAAMA</sequence>
<dbReference type="RefSeq" id="WP_106757602.1">
    <property type="nucleotide sequence ID" value="NZ_PXWF02000196.1"/>
</dbReference>
<name>A0A2U2HLK9_9BURK</name>
<comment type="caution">
    <text evidence="2">The sequence shown here is derived from an EMBL/GenBank/DDBJ whole genome shotgun (WGS) entry which is preliminary data.</text>
</comment>
<evidence type="ECO:0008006" key="4">
    <source>
        <dbReference type="Google" id="ProtNLM"/>
    </source>
</evidence>
<keyword evidence="1" id="KW-0812">Transmembrane</keyword>
<keyword evidence="1" id="KW-1133">Transmembrane helix</keyword>
<dbReference type="Pfam" id="PF20064">
    <property type="entry name" value="DUF6463"/>
    <property type="match status" value="1"/>
</dbReference>
<dbReference type="OrthoDB" id="9156198at2"/>
<reference evidence="2 3" key="1">
    <citation type="submission" date="2018-04" db="EMBL/GenBank/DDBJ databases">
        <title>Massilia violaceinigra sp. nov., a novel purple-pigmented bacterium isolated from Tianshan glacier, Xinjiang, China.</title>
        <authorList>
            <person name="Wang H."/>
        </authorList>
    </citation>
    <scope>NUCLEOTIDE SEQUENCE [LARGE SCALE GENOMIC DNA]</scope>
    <source>
        <strain evidence="2 3">B448-2</strain>
    </source>
</reference>